<evidence type="ECO:0000256" key="4">
    <source>
        <dbReference type="ARBA" id="ARBA00022475"/>
    </source>
</evidence>
<comment type="similarity">
    <text evidence="2">Belongs to the GSP L family.</text>
</comment>
<dbReference type="SUPFAM" id="SSF53067">
    <property type="entry name" value="Actin-like ATPase domain"/>
    <property type="match status" value="1"/>
</dbReference>
<gene>
    <name evidence="12" type="ORF">HQN59_07555</name>
</gene>
<dbReference type="InterPro" id="IPR043129">
    <property type="entry name" value="ATPase_NBD"/>
</dbReference>
<evidence type="ECO:0000256" key="3">
    <source>
        <dbReference type="ARBA" id="ARBA00022448"/>
    </source>
</evidence>
<evidence type="ECO:0000256" key="6">
    <source>
        <dbReference type="ARBA" id="ARBA00022692"/>
    </source>
</evidence>
<dbReference type="GO" id="GO:0015628">
    <property type="term" value="P:protein secretion by the type II secretion system"/>
    <property type="evidence" value="ECO:0007669"/>
    <property type="project" value="InterPro"/>
</dbReference>
<evidence type="ECO:0000259" key="11">
    <source>
        <dbReference type="Pfam" id="PF12693"/>
    </source>
</evidence>
<evidence type="ECO:0000256" key="9">
    <source>
        <dbReference type="ARBA" id="ARBA00023136"/>
    </source>
</evidence>
<keyword evidence="5" id="KW-0997">Cell inner membrane</keyword>
<dbReference type="AlphaFoldDB" id="A0A7Y6NM45"/>
<evidence type="ECO:0000256" key="5">
    <source>
        <dbReference type="ARBA" id="ARBA00022519"/>
    </source>
</evidence>
<protein>
    <submittedName>
        <fullName evidence="12">General secretion pathway protein GspL</fullName>
    </submittedName>
</protein>
<keyword evidence="4" id="KW-1003">Cell membrane</keyword>
<dbReference type="Proteomes" id="UP000529637">
    <property type="component" value="Unassembled WGS sequence"/>
</dbReference>
<dbReference type="RefSeq" id="WP_176067737.1">
    <property type="nucleotide sequence ID" value="NZ_JABWMJ010000003.1"/>
</dbReference>
<evidence type="ECO:0000256" key="1">
    <source>
        <dbReference type="ARBA" id="ARBA00004377"/>
    </source>
</evidence>
<keyword evidence="3" id="KW-0813">Transport</keyword>
<name>A0A7Y6NM45_9BURK</name>
<dbReference type="GO" id="GO:0015627">
    <property type="term" value="C:type II protein secretion system complex"/>
    <property type="evidence" value="ECO:0007669"/>
    <property type="project" value="InterPro"/>
</dbReference>
<keyword evidence="9" id="KW-0472">Membrane</keyword>
<proteinExistence type="inferred from homology"/>
<feature type="domain" description="GspL cytoplasmic actin-ATPase-like" evidence="10">
    <location>
        <begin position="55"/>
        <end position="146"/>
    </location>
</feature>
<evidence type="ECO:0000313" key="12">
    <source>
        <dbReference type="EMBL" id="NUZ05617.1"/>
    </source>
</evidence>
<dbReference type="Pfam" id="PF05134">
    <property type="entry name" value="T2SSL"/>
    <property type="match status" value="1"/>
</dbReference>
<dbReference type="GO" id="GO:0005886">
    <property type="term" value="C:plasma membrane"/>
    <property type="evidence" value="ECO:0007669"/>
    <property type="project" value="UniProtKB-SubCell"/>
</dbReference>
<evidence type="ECO:0000256" key="7">
    <source>
        <dbReference type="ARBA" id="ARBA00022927"/>
    </source>
</evidence>
<dbReference type="NCBIfam" id="TIGR01709">
    <property type="entry name" value="typeII_sec_gspL"/>
    <property type="match status" value="1"/>
</dbReference>
<dbReference type="InterPro" id="IPR007812">
    <property type="entry name" value="T2SS_protein-GspL"/>
</dbReference>
<accession>A0A7Y6NM45</accession>
<keyword evidence="6" id="KW-0812">Transmembrane</keyword>
<evidence type="ECO:0000256" key="8">
    <source>
        <dbReference type="ARBA" id="ARBA00022989"/>
    </source>
</evidence>
<keyword evidence="8" id="KW-1133">Transmembrane helix</keyword>
<comment type="subcellular location">
    <subcellularLocation>
        <location evidence="1">Cell inner membrane</location>
        <topology evidence="1">Single-pass membrane protein</topology>
    </subcellularLocation>
</comment>
<comment type="caution">
    <text evidence="12">The sequence shown here is derived from an EMBL/GenBank/DDBJ whole genome shotgun (WGS) entry which is preliminary data.</text>
</comment>
<reference evidence="12 13" key="1">
    <citation type="submission" date="2020-06" db="EMBL/GenBank/DDBJ databases">
        <title>Schlegella sp. ID0723 isolated from air conditioner.</title>
        <authorList>
            <person name="Kim D.Y."/>
            <person name="Kim D.-U."/>
        </authorList>
    </citation>
    <scope>NUCLEOTIDE SEQUENCE [LARGE SCALE GENOMIC DNA]</scope>
    <source>
        <strain evidence="12 13">ID0723</strain>
    </source>
</reference>
<dbReference type="Pfam" id="PF12693">
    <property type="entry name" value="GspL_C"/>
    <property type="match status" value="1"/>
</dbReference>
<evidence type="ECO:0000256" key="2">
    <source>
        <dbReference type="ARBA" id="ARBA00005318"/>
    </source>
</evidence>
<sequence>MSTLIVRIPPRQRVRARLPANSVDELERPAEYLYVTSPDGVSVGAHGTGRAGELPKATTVVAVLSEGDVSWHRITLPKAPAARLRAALVGLLEEDLLDDPDAVHLALQPAPAVGQPTWVAALDRDWLQREIARLQDAGVLVDRAVPMAWPDEPPTGYFDVPEGADTPAGDATLTWSNADGVATVRLQGGLARALVPQPVPEGTRWGAAPAAVEAAEQWLGAPVPVLPIESRLVGAARSRWNLLQFDLARKTRGVRALRSAFGEFLSARWRPVRVGLAALVVLQLVGLNAWAWHQRNAVESRRSALRTLVKTTFPRVSEQDVQRDAAAVMQREVQSLRTLAGRPGDADLEPMLQAAAAAWPAARPPVESVRFEPGKLTLAAQGWTEAEIEQFRSLLRAGGWRVDAAEGRLSLTRARTDIPA</sequence>
<dbReference type="EMBL" id="JABWMJ010000003">
    <property type="protein sequence ID" value="NUZ05617.1"/>
    <property type="molecule type" value="Genomic_DNA"/>
</dbReference>
<keyword evidence="7" id="KW-0653">Protein transport</keyword>
<organism evidence="12 13">
    <name type="scientific">Piscinibacter koreensis</name>
    <dbReference type="NCBI Taxonomy" id="2742824"/>
    <lineage>
        <taxon>Bacteria</taxon>
        <taxon>Pseudomonadati</taxon>
        <taxon>Pseudomonadota</taxon>
        <taxon>Betaproteobacteria</taxon>
        <taxon>Burkholderiales</taxon>
        <taxon>Sphaerotilaceae</taxon>
        <taxon>Piscinibacter</taxon>
    </lineage>
</organism>
<dbReference type="InterPro" id="IPR025691">
    <property type="entry name" value="GspL_pp_dom"/>
</dbReference>
<dbReference type="Gene3D" id="3.30.420.380">
    <property type="match status" value="1"/>
</dbReference>
<dbReference type="InterPro" id="IPR024230">
    <property type="entry name" value="GspL_cyto_dom"/>
</dbReference>
<feature type="domain" description="GspL periplasmic" evidence="11">
    <location>
        <begin position="267"/>
        <end position="405"/>
    </location>
</feature>
<evidence type="ECO:0000313" key="13">
    <source>
        <dbReference type="Proteomes" id="UP000529637"/>
    </source>
</evidence>
<dbReference type="GO" id="GO:0009276">
    <property type="term" value="C:Gram-negative-bacterium-type cell wall"/>
    <property type="evidence" value="ECO:0007669"/>
    <property type="project" value="InterPro"/>
</dbReference>
<keyword evidence="13" id="KW-1185">Reference proteome</keyword>
<evidence type="ECO:0000259" key="10">
    <source>
        <dbReference type="Pfam" id="PF05134"/>
    </source>
</evidence>